<dbReference type="EMBL" id="JAMKFB020000012">
    <property type="protein sequence ID" value="KAL0178949.1"/>
    <property type="molecule type" value="Genomic_DNA"/>
</dbReference>
<evidence type="ECO:0000313" key="4">
    <source>
        <dbReference type="Proteomes" id="UP001529510"/>
    </source>
</evidence>
<protein>
    <recommendedName>
        <fullName evidence="2">VWF/SSPO/Zonadhesin-like cysteine-rich domain-containing protein</fullName>
    </recommendedName>
</protein>
<feature type="non-terminal residue" evidence="3">
    <location>
        <position position="85"/>
    </location>
</feature>
<accession>A0ABD0PY53</accession>
<reference evidence="3 4" key="1">
    <citation type="submission" date="2024-05" db="EMBL/GenBank/DDBJ databases">
        <title>Genome sequencing and assembly of Indian major carp, Cirrhinus mrigala (Hamilton, 1822).</title>
        <authorList>
            <person name="Mohindra V."/>
            <person name="Chowdhury L.M."/>
            <person name="Lal K."/>
            <person name="Jena J.K."/>
        </authorList>
    </citation>
    <scope>NUCLEOTIDE SEQUENCE [LARGE SCALE GENOMIC DNA]</scope>
    <source>
        <strain evidence="3">CM1030</strain>
        <tissue evidence="3">Blood</tissue>
    </source>
</reference>
<comment type="caution">
    <text evidence="3">The sequence shown here is derived from an EMBL/GenBank/DDBJ whole genome shotgun (WGS) entry which is preliminary data.</text>
</comment>
<dbReference type="Proteomes" id="UP001529510">
    <property type="component" value="Unassembled WGS sequence"/>
</dbReference>
<feature type="non-terminal residue" evidence="3">
    <location>
        <position position="1"/>
    </location>
</feature>
<gene>
    <name evidence="3" type="ORF">M9458_024391</name>
</gene>
<dbReference type="InterPro" id="IPR014853">
    <property type="entry name" value="VWF/SSPO/ZAN-like_Cys-rich_dom"/>
</dbReference>
<proteinExistence type="predicted"/>
<dbReference type="SMART" id="SM00832">
    <property type="entry name" value="C8"/>
    <property type="match status" value="1"/>
</dbReference>
<sequence>DQTGNADECPSRQRYSNLCSIITNTTGPFQNCHLHVDPAPYYYSCVYDLCLYTRANGMLCSAVEAYETACVTLDVQILEWRSGLR</sequence>
<organism evidence="3 4">
    <name type="scientific">Cirrhinus mrigala</name>
    <name type="common">Mrigala</name>
    <dbReference type="NCBI Taxonomy" id="683832"/>
    <lineage>
        <taxon>Eukaryota</taxon>
        <taxon>Metazoa</taxon>
        <taxon>Chordata</taxon>
        <taxon>Craniata</taxon>
        <taxon>Vertebrata</taxon>
        <taxon>Euteleostomi</taxon>
        <taxon>Actinopterygii</taxon>
        <taxon>Neopterygii</taxon>
        <taxon>Teleostei</taxon>
        <taxon>Ostariophysi</taxon>
        <taxon>Cypriniformes</taxon>
        <taxon>Cyprinidae</taxon>
        <taxon>Labeoninae</taxon>
        <taxon>Labeonini</taxon>
        <taxon>Cirrhinus</taxon>
    </lineage>
</organism>
<evidence type="ECO:0000259" key="2">
    <source>
        <dbReference type="SMART" id="SM00832"/>
    </source>
</evidence>
<name>A0ABD0PY53_CIRMR</name>
<dbReference type="Pfam" id="PF08742">
    <property type="entry name" value="C8"/>
    <property type="match status" value="1"/>
</dbReference>
<dbReference type="InterPro" id="IPR050780">
    <property type="entry name" value="Mucin_vWF_Thrombospondin_sf"/>
</dbReference>
<keyword evidence="4" id="KW-1185">Reference proteome</keyword>
<keyword evidence="1" id="KW-1015">Disulfide bond</keyword>
<dbReference type="PANTHER" id="PTHR11339:SF373">
    <property type="entry name" value="VWFD DOMAIN-CONTAINING PROTEIN"/>
    <property type="match status" value="1"/>
</dbReference>
<feature type="domain" description="VWF/SSPO/Zonadhesin-like cysteine-rich" evidence="2">
    <location>
        <begin position="12"/>
        <end position="82"/>
    </location>
</feature>
<dbReference type="PANTHER" id="PTHR11339">
    <property type="entry name" value="EXTRACELLULAR MATRIX GLYCOPROTEIN RELATED"/>
    <property type="match status" value="1"/>
</dbReference>
<dbReference type="AlphaFoldDB" id="A0ABD0PY53"/>
<evidence type="ECO:0000256" key="1">
    <source>
        <dbReference type="ARBA" id="ARBA00023157"/>
    </source>
</evidence>
<evidence type="ECO:0000313" key="3">
    <source>
        <dbReference type="EMBL" id="KAL0178949.1"/>
    </source>
</evidence>